<evidence type="ECO:0000313" key="11">
    <source>
        <dbReference type="Proteomes" id="UP000177701"/>
    </source>
</evidence>
<name>A0A1F5A6F9_9BACT</name>
<dbReference type="PANTHER" id="PTHR43744:SF8">
    <property type="entry name" value="SN-GLYCEROL-3-PHOSPHATE TRANSPORT SYSTEM PERMEASE PROTEIN UGPE"/>
    <property type="match status" value="1"/>
</dbReference>
<dbReference type="CDD" id="cd06261">
    <property type="entry name" value="TM_PBP2"/>
    <property type="match status" value="1"/>
</dbReference>
<reference evidence="10 11" key="1">
    <citation type="journal article" date="2016" name="Nat. Commun.">
        <title>Thousands of microbial genomes shed light on interconnected biogeochemical processes in an aquifer system.</title>
        <authorList>
            <person name="Anantharaman K."/>
            <person name="Brown C.T."/>
            <person name="Hug L.A."/>
            <person name="Sharon I."/>
            <person name="Castelle C.J."/>
            <person name="Probst A.J."/>
            <person name="Thomas B.C."/>
            <person name="Singh A."/>
            <person name="Wilkins M.J."/>
            <person name="Karaoz U."/>
            <person name="Brodie E.L."/>
            <person name="Williams K.H."/>
            <person name="Hubbard S.S."/>
            <person name="Banfield J.F."/>
        </authorList>
    </citation>
    <scope>NUCLEOTIDE SEQUENCE [LARGE SCALE GENOMIC DNA]</scope>
</reference>
<feature type="transmembrane region" description="Helical" evidence="8">
    <location>
        <begin position="69"/>
        <end position="93"/>
    </location>
</feature>
<evidence type="ECO:0000313" key="10">
    <source>
        <dbReference type="EMBL" id="OGD13736.1"/>
    </source>
</evidence>
<proteinExistence type="inferred from homology"/>
<feature type="transmembrane region" description="Helical" evidence="8">
    <location>
        <begin position="105"/>
        <end position="126"/>
    </location>
</feature>
<evidence type="ECO:0000256" key="2">
    <source>
        <dbReference type="ARBA" id="ARBA00020515"/>
    </source>
</evidence>
<feature type="transmembrane region" description="Helical" evidence="8">
    <location>
        <begin position="180"/>
        <end position="205"/>
    </location>
</feature>
<keyword evidence="5 8" id="KW-0812">Transmembrane</keyword>
<dbReference type="SUPFAM" id="SSF161098">
    <property type="entry name" value="MetI-like"/>
    <property type="match status" value="1"/>
</dbReference>
<comment type="caution">
    <text evidence="10">The sequence shown here is derived from an EMBL/GenBank/DDBJ whole genome shotgun (WGS) entry which is preliminary data.</text>
</comment>
<comment type="subcellular location">
    <subcellularLocation>
        <location evidence="1 8">Cell membrane</location>
        <topology evidence="1 8">Multi-pass membrane protein</topology>
    </subcellularLocation>
</comment>
<evidence type="ECO:0000256" key="4">
    <source>
        <dbReference type="ARBA" id="ARBA00022475"/>
    </source>
</evidence>
<feature type="transmembrane region" description="Helical" evidence="8">
    <location>
        <begin position="138"/>
        <end position="159"/>
    </location>
</feature>
<evidence type="ECO:0000256" key="3">
    <source>
        <dbReference type="ARBA" id="ARBA00022448"/>
    </source>
</evidence>
<dbReference type="Gene3D" id="1.10.3720.10">
    <property type="entry name" value="MetI-like"/>
    <property type="match status" value="1"/>
</dbReference>
<dbReference type="AlphaFoldDB" id="A0A1F5A6F9"/>
<dbReference type="InterPro" id="IPR035906">
    <property type="entry name" value="MetI-like_sf"/>
</dbReference>
<dbReference type="Proteomes" id="UP000177701">
    <property type="component" value="Unassembled WGS sequence"/>
</dbReference>
<accession>A0A1F5A6F9</accession>
<protein>
    <recommendedName>
        <fullName evidence="2">sn-glycerol-3-phosphate transport system permease protein UgpE</fullName>
    </recommendedName>
</protein>
<dbReference type="Pfam" id="PF00528">
    <property type="entry name" value="BPD_transp_1"/>
    <property type="match status" value="1"/>
</dbReference>
<keyword evidence="7 8" id="KW-0472">Membrane</keyword>
<dbReference type="GO" id="GO:0005886">
    <property type="term" value="C:plasma membrane"/>
    <property type="evidence" value="ECO:0007669"/>
    <property type="project" value="UniProtKB-SubCell"/>
</dbReference>
<evidence type="ECO:0000259" key="9">
    <source>
        <dbReference type="PROSITE" id="PS50928"/>
    </source>
</evidence>
<comment type="similarity">
    <text evidence="8">Belongs to the binding-protein-dependent transport system permease family.</text>
</comment>
<feature type="transmembrane region" description="Helical" evidence="8">
    <location>
        <begin position="240"/>
        <end position="261"/>
    </location>
</feature>
<keyword evidence="3 8" id="KW-0813">Transport</keyword>
<gene>
    <name evidence="10" type="ORF">A2V47_00565</name>
</gene>
<evidence type="ECO:0000256" key="8">
    <source>
        <dbReference type="RuleBase" id="RU363032"/>
    </source>
</evidence>
<keyword evidence="6 8" id="KW-1133">Transmembrane helix</keyword>
<evidence type="ECO:0000256" key="7">
    <source>
        <dbReference type="ARBA" id="ARBA00023136"/>
    </source>
</evidence>
<feature type="domain" description="ABC transmembrane type-1" evidence="9">
    <location>
        <begin position="70"/>
        <end position="261"/>
    </location>
</feature>
<dbReference type="PANTHER" id="PTHR43744">
    <property type="entry name" value="ABC TRANSPORTER PERMEASE PROTEIN MG189-RELATED-RELATED"/>
    <property type="match status" value="1"/>
</dbReference>
<sequence>MTRKTRNEIFIHAILILLIIVLAFPVFFALVTSTLSLQESYQYPPKLLPGNQFMSNLKEAWERVNIGRLFFNSTLISVVVAIVKTILALLAAFAYTHFKFRGQGLLFSLCMITQMLPLPVRIIPTYQLMATFNWINSYYALMVPFFASTTGLLLFRQFYMTVPADLPDAARVDGASPMRYFLQILVPISKTNIAALFVIEFIFMWSQYLWPLIVTTTSEMRVIQIGIKMLLASEQIAPEWNVIMAATVIAMLPPLIVLLVLRKSFVQGIAMQTAK</sequence>
<dbReference type="EMBL" id="MEYH01000102">
    <property type="protein sequence ID" value="OGD13736.1"/>
    <property type="molecule type" value="Genomic_DNA"/>
</dbReference>
<feature type="transmembrane region" description="Helical" evidence="8">
    <location>
        <begin position="9"/>
        <end position="31"/>
    </location>
</feature>
<dbReference type="InterPro" id="IPR000515">
    <property type="entry name" value="MetI-like"/>
</dbReference>
<evidence type="ECO:0000256" key="5">
    <source>
        <dbReference type="ARBA" id="ARBA00022692"/>
    </source>
</evidence>
<dbReference type="STRING" id="1797291.A2V47_00565"/>
<evidence type="ECO:0000256" key="6">
    <source>
        <dbReference type="ARBA" id="ARBA00022989"/>
    </source>
</evidence>
<keyword evidence="4" id="KW-1003">Cell membrane</keyword>
<dbReference type="GO" id="GO:0055085">
    <property type="term" value="P:transmembrane transport"/>
    <property type="evidence" value="ECO:0007669"/>
    <property type="project" value="InterPro"/>
</dbReference>
<organism evidence="10 11">
    <name type="scientific">Candidatus Sediminicultor quintus</name>
    <dbReference type="NCBI Taxonomy" id="1797291"/>
    <lineage>
        <taxon>Bacteria</taxon>
        <taxon>Pseudomonadati</taxon>
        <taxon>Atribacterota</taxon>
        <taxon>Candidatus Phoenicimicrobiia</taxon>
        <taxon>Candidatus Pheonicimicrobiales</taxon>
        <taxon>Candidatus Phoenicimicrobiaceae</taxon>
        <taxon>Candidatus Sediminicultor</taxon>
    </lineage>
</organism>
<evidence type="ECO:0000256" key="1">
    <source>
        <dbReference type="ARBA" id="ARBA00004651"/>
    </source>
</evidence>
<dbReference type="PROSITE" id="PS50928">
    <property type="entry name" value="ABC_TM1"/>
    <property type="match status" value="1"/>
</dbReference>